<evidence type="ECO:0000259" key="2">
    <source>
        <dbReference type="PROSITE" id="PS50815"/>
    </source>
</evidence>
<accession>A0A9P8TGC3</accession>
<dbReference type="Proteomes" id="UP000788993">
    <property type="component" value="Unassembled WGS sequence"/>
</dbReference>
<reference evidence="3" key="1">
    <citation type="journal article" date="2021" name="Open Biol.">
        <title>Shared evolutionary footprints suggest mitochondrial oxidative damage underlies multiple complex I losses in fungi.</title>
        <authorList>
            <person name="Schikora-Tamarit M.A."/>
            <person name="Marcet-Houben M."/>
            <person name="Nosek J."/>
            <person name="Gabaldon T."/>
        </authorList>
    </citation>
    <scope>NUCLEOTIDE SEQUENCE</scope>
    <source>
        <strain evidence="3">NCAIM Y.01608</strain>
    </source>
</reference>
<feature type="domain" description="HORMA" evidence="2">
    <location>
        <begin position="3"/>
        <end position="201"/>
    </location>
</feature>
<gene>
    <name evidence="3" type="ORF">OGATHE_000850</name>
</gene>
<dbReference type="PROSITE" id="PS50815">
    <property type="entry name" value="HORMA"/>
    <property type="match status" value="1"/>
</dbReference>
<dbReference type="AlphaFoldDB" id="A0A9P8TGC3"/>
<dbReference type="InterPro" id="IPR036570">
    <property type="entry name" value="HORMA_dom_sf"/>
</dbReference>
<evidence type="ECO:0000313" key="3">
    <source>
        <dbReference type="EMBL" id="KAH3677376.1"/>
    </source>
</evidence>
<dbReference type="InterPro" id="IPR003511">
    <property type="entry name" value="HORMA_dom"/>
</dbReference>
<comment type="caution">
    <text evidence="3">The sequence shown here is derived from an EMBL/GenBank/DDBJ whole genome shotgun (WGS) entry which is preliminary data.</text>
</comment>
<dbReference type="EMBL" id="JAEUBD010000108">
    <property type="protein sequence ID" value="KAH3677376.1"/>
    <property type="molecule type" value="Genomic_DNA"/>
</dbReference>
<sequence>MIDKIIELTLELLQCIVEQIWYHRSVYPPESFENARCFQLPVHMSRHPDVRQYLIDLTCKIKSLLERGKLNRVFVEIYAPDSAARIETYGFSFTNSPLLEALKADAELSDEFKLNVLYAEYQAFLYSVINQLETASKLTPPSSFKILVSTDNSEFNTMLSQDWILHRTQMATSTQASESVTTRIHDFRQVSLPYLNIKGYRAEHLSC</sequence>
<organism evidence="3 4">
    <name type="scientific">Ogataea polymorpha</name>
    <dbReference type="NCBI Taxonomy" id="460523"/>
    <lineage>
        <taxon>Eukaryota</taxon>
        <taxon>Fungi</taxon>
        <taxon>Dikarya</taxon>
        <taxon>Ascomycota</taxon>
        <taxon>Saccharomycotina</taxon>
        <taxon>Pichiomycetes</taxon>
        <taxon>Pichiales</taxon>
        <taxon>Pichiaceae</taxon>
        <taxon>Ogataea</taxon>
    </lineage>
</organism>
<proteinExistence type="inferred from homology"/>
<dbReference type="Pfam" id="PF02301">
    <property type="entry name" value="HORMA"/>
    <property type="match status" value="1"/>
</dbReference>
<dbReference type="GO" id="GO:0016035">
    <property type="term" value="C:zeta DNA polymerase complex"/>
    <property type="evidence" value="ECO:0007669"/>
    <property type="project" value="TreeGrafter"/>
</dbReference>
<dbReference type="PANTHER" id="PTHR11842:SF10">
    <property type="entry name" value="MITOTIC SPINDLE ASSEMBLY CHECKPOINT PROTEIN MAD2B"/>
    <property type="match status" value="1"/>
</dbReference>
<dbReference type="Gene3D" id="3.30.900.10">
    <property type="entry name" value="HORMA domain"/>
    <property type="match status" value="1"/>
</dbReference>
<dbReference type="InterPro" id="IPR045091">
    <property type="entry name" value="Mad2-like"/>
</dbReference>
<name>A0A9P8TGC3_9ASCO</name>
<evidence type="ECO:0000313" key="4">
    <source>
        <dbReference type="Proteomes" id="UP000788993"/>
    </source>
</evidence>
<comment type="similarity">
    <text evidence="1">Belongs to the MAD2 family.</text>
</comment>
<reference evidence="3" key="2">
    <citation type="submission" date="2021-01" db="EMBL/GenBank/DDBJ databases">
        <authorList>
            <person name="Schikora-Tamarit M.A."/>
        </authorList>
    </citation>
    <scope>NUCLEOTIDE SEQUENCE</scope>
    <source>
        <strain evidence="3">NCAIM Y.01608</strain>
    </source>
</reference>
<dbReference type="PANTHER" id="PTHR11842">
    <property type="entry name" value="MITOTIC SPINDLE ASSEMBLY CHECKPOINT PROTEIN MAD2"/>
    <property type="match status" value="1"/>
</dbReference>
<protein>
    <recommendedName>
        <fullName evidence="2">HORMA domain-containing protein</fullName>
    </recommendedName>
</protein>
<evidence type="ECO:0000256" key="1">
    <source>
        <dbReference type="ARBA" id="ARBA00010348"/>
    </source>
</evidence>
<keyword evidence="4" id="KW-1185">Reference proteome</keyword>
<dbReference type="SUPFAM" id="SSF56019">
    <property type="entry name" value="The spindle assembly checkpoint protein mad2"/>
    <property type="match status" value="1"/>
</dbReference>
<dbReference type="OrthoDB" id="3986850at2759"/>